<reference evidence="7" key="1">
    <citation type="submission" date="2020-03" db="EMBL/GenBank/DDBJ databases">
        <title>Complete genome sequence of sulfur-oxidizing bacterium skT11.</title>
        <authorList>
            <person name="Kanda M."/>
            <person name="Kojima H."/>
            <person name="Fukui M."/>
        </authorList>
    </citation>
    <scope>NUCLEOTIDE SEQUENCE [LARGE SCALE GENOMIC DNA]</scope>
    <source>
        <strain evidence="7">skT11</strain>
    </source>
</reference>
<dbReference type="Gene3D" id="3.50.50.60">
    <property type="entry name" value="FAD/NAD(P)-binding domain"/>
    <property type="match status" value="1"/>
</dbReference>
<dbReference type="GO" id="GO:0016491">
    <property type="term" value="F:oxidoreductase activity"/>
    <property type="evidence" value="ECO:0007669"/>
    <property type="project" value="UniProtKB-KW"/>
</dbReference>
<dbReference type="SUPFAM" id="SSF51905">
    <property type="entry name" value="FAD/NAD(P)-binding domain"/>
    <property type="match status" value="1"/>
</dbReference>
<dbReference type="PANTHER" id="PTHR43498">
    <property type="entry name" value="FERREDOXIN:COB-COM HETERODISULFIDE REDUCTASE SUBUNIT A"/>
    <property type="match status" value="1"/>
</dbReference>
<dbReference type="PRINTS" id="PR00368">
    <property type="entry name" value="FADPNR"/>
</dbReference>
<dbReference type="GO" id="GO:0051539">
    <property type="term" value="F:4 iron, 4 sulfur cluster binding"/>
    <property type="evidence" value="ECO:0007669"/>
    <property type="project" value="UniProtKB-KW"/>
</dbReference>
<keyword evidence="7" id="KW-1185">Reference proteome</keyword>
<dbReference type="RefSeq" id="WP_173061764.1">
    <property type="nucleotide sequence ID" value="NZ_AP022853.1"/>
</dbReference>
<keyword evidence="4" id="KW-0408">Iron</keyword>
<evidence type="ECO:0000256" key="4">
    <source>
        <dbReference type="ARBA" id="ARBA00023004"/>
    </source>
</evidence>
<accession>A0A6F8VAE5</accession>
<dbReference type="PANTHER" id="PTHR43498:SF1">
    <property type="entry name" value="COB--COM HETERODISULFIDE REDUCTASE IRON-SULFUR SUBUNIT A"/>
    <property type="match status" value="1"/>
</dbReference>
<evidence type="ECO:0000256" key="2">
    <source>
        <dbReference type="ARBA" id="ARBA00022723"/>
    </source>
</evidence>
<evidence type="ECO:0000313" key="7">
    <source>
        <dbReference type="Proteomes" id="UP000502260"/>
    </source>
</evidence>
<dbReference type="GO" id="GO:0046872">
    <property type="term" value="F:metal ion binding"/>
    <property type="evidence" value="ECO:0007669"/>
    <property type="project" value="UniProtKB-KW"/>
</dbReference>
<keyword evidence="3" id="KW-0560">Oxidoreductase</keyword>
<evidence type="ECO:0000256" key="1">
    <source>
        <dbReference type="ARBA" id="ARBA00022485"/>
    </source>
</evidence>
<dbReference type="KEGG" id="slac:SKTS_11860"/>
<proteinExistence type="predicted"/>
<organism evidence="6 7">
    <name type="scientific">Sulfurimicrobium lacus</name>
    <dbReference type="NCBI Taxonomy" id="2715678"/>
    <lineage>
        <taxon>Bacteria</taxon>
        <taxon>Pseudomonadati</taxon>
        <taxon>Pseudomonadota</taxon>
        <taxon>Betaproteobacteria</taxon>
        <taxon>Nitrosomonadales</taxon>
        <taxon>Sulfuricellaceae</taxon>
        <taxon>Sulfurimicrobium</taxon>
    </lineage>
</organism>
<evidence type="ECO:0000256" key="5">
    <source>
        <dbReference type="ARBA" id="ARBA00023014"/>
    </source>
</evidence>
<keyword evidence="5" id="KW-0411">Iron-sulfur</keyword>
<name>A0A6F8VAE5_9PROT</name>
<gene>
    <name evidence="6" type="primary">hdrA-1</name>
    <name evidence="6" type="ORF">SKTS_11860</name>
</gene>
<dbReference type="AlphaFoldDB" id="A0A6F8VAE5"/>
<protein>
    <submittedName>
        <fullName evidence="6">Heterodisulfide reductase subunit A</fullName>
    </submittedName>
</protein>
<dbReference type="EMBL" id="AP022853">
    <property type="protein sequence ID" value="BCB26300.1"/>
    <property type="molecule type" value="Genomic_DNA"/>
</dbReference>
<keyword evidence="1" id="KW-0004">4Fe-4S</keyword>
<evidence type="ECO:0000313" key="6">
    <source>
        <dbReference type="EMBL" id="BCB26300.1"/>
    </source>
</evidence>
<dbReference type="InterPro" id="IPR036188">
    <property type="entry name" value="FAD/NAD-bd_sf"/>
</dbReference>
<evidence type="ECO:0000256" key="3">
    <source>
        <dbReference type="ARBA" id="ARBA00023002"/>
    </source>
</evidence>
<sequence>MTEVVATNQTILVVGGGISGMTAALEAAECGKEVVLIEKNAALGGRVSQLYRYFPKLCHPTCGLEINQRRVKQNKRIRILTLAEVTGITGSPGDYTASVKISPRYVNENCTACGDCSNAVEAMVDDAFNYNLCKVKAAYLPSKMAYPQRYVIDPSIIGTPDADKAKAACKYDAVDLGMQEETVQIKAGAVVWATGWKPYDANKIQPYGYDRFDNVITSVEFERLSDPHGPTGGKILRKDGKEAKNIAFIQCAGSRDENHLRHCSRICCMASLKQTNYVREAFGDEGKSTIYYIDIRAIDRFEDFYQKVQADPTVSFIKSKVAKIVEDKEGNPVLHGVNTEGYHRYANTHDLVVLAVGMEPSVMAANIPAEIVSDSSGFIEQDQANGAIFGAGCAANPLDVNRAVQSATAGALRAIQVINRVARAEG</sequence>
<keyword evidence="2" id="KW-0479">Metal-binding</keyword>
<dbReference type="Pfam" id="PF12831">
    <property type="entry name" value="FAD_oxidored"/>
    <property type="match status" value="1"/>
</dbReference>
<dbReference type="Proteomes" id="UP000502260">
    <property type="component" value="Chromosome"/>
</dbReference>
<dbReference type="InterPro" id="IPR039650">
    <property type="entry name" value="HdrA-like"/>
</dbReference>